<proteinExistence type="inferred from homology"/>
<evidence type="ECO:0000313" key="7">
    <source>
        <dbReference type="EMBL" id="OBA28359.1"/>
    </source>
</evidence>
<feature type="domain" description="SAC" evidence="6">
    <location>
        <begin position="1"/>
        <end position="173"/>
    </location>
</feature>
<name>A0A1B7TI00_9ASCO</name>
<dbReference type="OrthoDB" id="405996at2759"/>
<feature type="region of interest" description="Disordered" evidence="5">
    <location>
        <begin position="827"/>
        <end position="846"/>
    </location>
</feature>
<keyword evidence="4" id="KW-0378">Hydrolase</keyword>
<dbReference type="Gene3D" id="3.60.10.10">
    <property type="entry name" value="Endonuclease/exonuclease/phosphatase"/>
    <property type="match status" value="1"/>
</dbReference>
<dbReference type="SUPFAM" id="SSF56219">
    <property type="entry name" value="DNase I-like"/>
    <property type="match status" value="1"/>
</dbReference>
<evidence type="ECO:0000256" key="2">
    <source>
        <dbReference type="ARBA" id="ARBA00009678"/>
    </source>
</evidence>
<sequence>MIEEIINLRSRVSKQERERMDNGMFITFVIRGFAESKLSNDGNLCITSITRISTEGRDQTLLGSSSKITTEGNISNFMETEVIISIPSHIMSYVMCLGNIPINYDFQESQFLIQSKKKLDLTYSKDNVRNAKIMEKHFEKLIASYGGVSCINLTKGKDQGQAALNNLYLDLLQTDQKNIKFSSIDLKKNLFKKITNKNIDIENLLIYHNDFALVENFNSIKENITEFGCFVYDNVNGIFSGKQTGVIRLSSTSRNFVTGEQADAGNNHHSYLYSSGINSIKKLFLFIKLINQEVFEMIFRELGMENDLTNEIFYNSSQNAYISLFREQIFQIVNVLDRNSQHHQKMAKIYNQLFSYRLKLYDPLHGYVTSYLKYKINKKEMTYQKKITIFGVTFNVAGVQHKDDLTDLLFPHNKTVVGKNEQGETIDVPKYGKMKDHDIYCIGLEEVVDLTPGKMIITDANVKNIWAKNILKALNKEVPGKYSVLGMQQLGGIIMYLFIQTKQISNITSVQYAFHKLGFGGIAANKGAVAISIQYSTSKICFVTSHLSAGLGNMEQRHIDYKMVNENLSFGNKNININAHNGIIWMGDLNFRINLSNEEVRHLIHTKNYNALLVNDQLHKQMMDGESFPFFEEMEINFPPTYKFDKNSDVYDTSEKNRIPAWTDRILSKGSILSQKCYDSIPEIIFSDHKPVFAIFEANITILDEKLKLKLMNSIYADLQKELENYDVQEKLLILELAERELMNNTNEVSVEQTQNPNKKDLGIQTARDGNAFESDKIFLKHYYNPNNQKLPPPSNDYYKWWIGDATKPAVIDINVDTSKYMINLNRSSNPFDDSSDEPIFIKKKE</sequence>
<dbReference type="GO" id="GO:0046856">
    <property type="term" value="P:phosphatidylinositol dephosphorylation"/>
    <property type="evidence" value="ECO:0007669"/>
    <property type="project" value="InterPro"/>
</dbReference>
<dbReference type="InterPro" id="IPR000300">
    <property type="entry name" value="IPPc"/>
</dbReference>
<dbReference type="Proteomes" id="UP000092321">
    <property type="component" value="Unassembled WGS sequence"/>
</dbReference>
<accession>A0A1B7TI00</accession>
<dbReference type="AlphaFoldDB" id="A0A1B7TI00"/>
<dbReference type="SMART" id="SM00128">
    <property type="entry name" value="IPPc"/>
    <property type="match status" value="1"/>
</dbReference>
<dbReference type="EC" id="3.1.3.36" evidence="3"/>
<dbReference type="Pfam" id="PF02383">
    <property type="entry name" value="Syja_N"/>
    <property type="match status" value="1"/>
</dbReference>
<protein>
    <recommendedName>
        <fullName evidence="3">phosphoinositide 5-phosphatase</fullName>
        <ecNumber evidence="3">3.1.3.36</ecNumber>
    </recommendedName>
</protein>
<gene>
    <name evidence="7" type="ORF">HANVADRAFT_51662</name>
</gene>
<dbReference type="PANTHER" id="PTHR11200">
    <property type="entry name" value="INOSITOL 5-PHOSPHATASE"/>
    <property type="match status" value="1"/>
</dbReference>
<evidence type="ECO:0000256" key="5">
    <source>
        <dbReference type="SAM" id="MobiDB-lite"/>
    </source>
</evidence>
<comment type="caution">
    <text evidence="7">The sequence shown here is derived from an EMBL/GenBank/DDBJ whole genome shotgun (WGS) entry which is preliminary data.</text>
</comment>
<dbReference type="InterPro" id="IPR036691">
    <property type="entry name" value="Endo/exonu/phosph_ase_sf"/>
</dbReference>
<evidence type="ECO:0000256" key="3">
    <source>
        <dbReference type="ARBA" id="ARBA00013044"/>
    </source>
</evidence>
<dbReference type="GO" id="GO:0004439">
    <property type="term" value="F:phosphatidylinositol-4,5-bisphosphate 5-phosphatase activity"/>
    <property type="evidence" value="ECO:0007669"/>
    <property type="project" value="UniProtKB-EC"/>
</dbReference>
<evidence type="ECO:0000256" key="1">
    <source>
        <dbReference type="ARBA" id="ARBA00008943"/>
    </source>
</evidence>
<keyword evidence="8" id="KW-1185">Reference proteome</keyword>
<dbReference type="GO" id="GO:0043813">
    <property type="term" value="F:phosphatidylinositol-3,5-bisphosphate 5-phosphatase activity"/>
    <property type="evidence" value="ECO:0007669"/>
    <property type="project" value="TreeGrafter"/>
</dbReference>
<dbReference type="InterPro" id="IPR002013">
    <property type="entry name" value="SAC_dom"/>
</dbReference>
<comment type="similarity">
    <text evidence="1">Belongs to the synaptojanin family.</text>
</comment>
<evidence type="ECO:0000256" key="4">
    <source>
        <dbReference type="ARBA" id="ARBA00022801"/>
    </source>
</evidence>
<dbReference type="PANTHER" id="PTHR11200:SF269">
    <property type="entry name" value="PHOSPHATIDYLINOSITOL 4,5-BISPHOSPHATE 5-PHOSPHATASE INP51"/>
    <property type="match status" value="1"/>
</dbReference>
<dbReference type="PROSITE" id="PS50275">
    <property type="entry name" value="SAC"/>
    <property type="match status" value="1"/>
</dbReference>
<dbReference type="GO" id="GO:0005737">
    <property type="term" value="C:cytoplasm"/>
    <property type="evidence" value="ECO:0007669"/>
    <property type="project" value="TreeGrafter"/>
</dbReference>
<dbReference type="Pfam" id="PF22669">
    <property type="entry name" value="Exo_endo_phos2"/>
    <property type="match status" value="1"/>
</dbReference>
<organism evidence="7 8">
    <name type="scientific">Hanseniaspora valbyensis NRRL Y-1626</name>
    <dbReference type="NCBI Taxonomy" id="766949"/>
    <lineage>
        <taxon>Eukaryota</taxon>
        <taxon>Fungi</taxon>
        <taxon>Dikarya</taxon>
        <taxon>Ascomycota</taxon>
        <taxon>Saccharomycotina</taxon>
        <taxon>Saccharomycetes</taxon>
        <taxon>Saccharomycodales</taxon>
        <taxon>Saccharomycodaceae</taxon>
        <taxon>Hanseniaspora</taxon>
    </lineage>
</organism>
<evidence type="ECO:0000313" key="8">
    <source>
        <dbReference type="Proteomes" id="UP000092321"/>
    </source>
</evidence>
<evidence type="ECO:0000259" key="6">
    <source>
        <dbReference type="PROSITE" id="PS50275"/>
    </source>
</evidence>
<dbReference type="GO" id="GO:0016020">
    <property type="term" value="C:membrane"/>
    <property type="evidence" value="ECO:0007669"/>
    <property type="project" value="TreeGrafter"/>
</dbReference>
<comment type="similarity">
    <text evidence="2">In the central section; belongs to the inositol 1,4,5-trisphosphate 5-phosphatase family.</text>
</comment>
<dbReference type="EMBL" id="LXPE01000004">
    <property type="protein sequence ID" value="OBA28359.1"/>
    <property type="molecule type" value="Genomic_DNA"/>
</dbReference>
<reference evidence="8" key="1">
    <citation type="journal article" date="2016" name="Proc. Natl. Acad. Sci. U.S.A.">
        <title>Comparative genomics of biotechnologically important yeasts.</title>
        <authorList>
            <person name="Riley R."/>
            <person name="Haridas S."/>
            <person name="Wolfe K.H."/>
            <person name="Lopes M.R."/>
            <person name="Hittinger C.T."/>
            <person name="Goeker M."/>
            <person name="Salamov A.A."/>
            <person name="Wisecaver J.H."/>
            <person name="Long T.M."/>
            <person name="Calvey C.H."/>
            <person name="Aerts A.L."/>
            <person name="Barry K.W."/>
            <person name="Choi C."/>
            <person name="Clum A."/>
            <person name="Coughlan A.Y."/>
            <person name="Deshpande S."/>
            <person name="Douglass A.P."/>
            <person name="Hanson S.J."/>
            <person name="Klenk H.-P."/>
            <person name="LaButti K.M."/>
            <person name="Lapidus A."/>
            <person name="Lindquist E.A."/>
            <person name="Lipzen A.M."/>
            <person name="Meier-Kolthoff J.P."/>
            <person name="Ohm R.A."/>
            <person name="Otillar R.P."/>
            <person name="Pangilinan J.L."/>
            <person name="Peng Y."/>
            <person name="Rokas A."/>
            <person name="Rosa C.A."/>
            <person name="Scheuner C."/>
            <person name="Sibirny A.A."/>
            <person name="Slot J.C."/>
            <person name="Stielow J.B."/>
            <person name="Sun H."/>
            <person name="Kurtzman C.P."/>
            <person name="Blackwell M."/>
            <person name="Grigoriev I.V."/>
            <person name="Jeffries T.W."/>
        </authorList>
    </citation>
    <scope>NUCLEOTIDE SEQUENCE [LARGE SCALE GENOMIC DNA]</scope>
    <source>
        <strain evidence="8">NRRL Y-1626</strain>
    </source>
</reference>
<dbReference type="InterPro" id="IPR046985">
    <property type="entry name" value="IP5"/>
</dbReference>